<dbReference type="InterPro" id="IPR008780">
    <property type="entry name" value="Plasmodium_Vir"/>
</dbReference>
<dbReference type="Proteomes" id="UP000078560">
    <property type="component" value="Unassembled WGS sequence"/>
</dbReference>
<organism evidence="2 3">
    <name type="scientific">Plasmodium ovale curtisi</name>
    <dbReference type="NCBI Taxonomy" id="864141"/>
    <lineage>
        <taxon>Eukaryota</taxon>
        <taxon>Sar</taxon>
        <taxon>Alveolata</taxon>
        <taxon>Apicomplexa</taxon>
        <taxon>Aconoidasida</taxon>
        <taxon>Haemosporida</taxon>
        <taxon>Plasmodiidae</taxon>
        <taxon>Plasmodium</taxon>
        <taxon>Plasmodium (Plasmodium)</taxon>
    </lineage>
</organism>
<dbReference type="Pfam" id="PF05795">
    <property type="entry name" value="Plasmodium_Vir"/>
    <property type="match status" value="1"/>
</dbReference>
<evidence type="ECO:0000256" key="1">
    <source>
        <dbReference type="SAM" id="Phobius"/>
    </source>
</evidence>
<reference evidence="3" key="1">
    <citation type="submission" date="2016-05" db="EMBL/GenBank/DDBJ databases">
        <authorList>
            <person name="Naeem Raeece"/>
        </authorList>
    </citation>
    <scope>NUCLEOTIDE SEQUENCE [LARGE SCALE GENOMIC DNA]</scope>
</reference>
<keyword evidence="1" id="KW-0812">Transmembrane</keyword>
<accession>A0A1A8WJY3</accession>
<proteinExistence type="predicted"/>
<sequence>MESPDSNNCELPSEKYYSKLDNVTETETTKNICDSYENVLNKYPGLMDFCRKLENNLQNLKKSGLSDNAKKQCTHMKHWLHHNVINTAGIKTPMFYISTFYTVWFNATEDFHDSINEECKIKFPAVSVDYRVKWKKMHDYNYNYKKVKCALQNKEDCREHCQEDCREKCREDYCKYIVEIFNIYKEFEHVCASTNEERCPEHWNEFQNNYLIDSDIELMCKEVHDKLGFYKVKVSLEIEGEEKYVEQYESTYMFSFFEKLIGYSIKKILSKSLYYSKYIVLPILLILLFYFFMKKLSFFGSKIAPKADDMRKMWRNVQGVTNPATLLHPPKPPFGGNKMGLPYMPK</sequence>
<dbReference type="EMBL" id="FLQU01001489">
    <property type="protein sequence ID" value="SBS93245.1"/>
    <property type="molecule type" value="Genomic_DNA"/>
</dbReference>
<dbReference type="AlphaFoldDB" id="A0A1A8WJY3"/>
<keyword evidence="1" id="KW-1133">Transmembrane helix</keyword>
<evidence type="ECO:0000313" key="3">
    <source>
        <dbReference type="Proteomes" id="UP000078560"/>
    </source>
</evidence>
<keyword evidence="1" id="KW-0472">Membrane</keyword>
<name>A0A1A8WJY3_PLAOA</name>
<protein>
    <submittedName>
        <fullName evidence="2">PIR Superfamily Protein</fullName>
    </submittedName>
</protein>
<gene>
    <name evidence="2" type="ORF">POVCU2_0079880</name>
</gene>
<evidence type="ECO:0000313" key="2">
    <source>
        <dbReference type="EMBL" id="SBS93245.1"/>
    </source>
</evidence>
<feature type="transmembrane region" description="Helical" evidence="1">
    <location>
        <begin position="274"/>
        <end position="293"/>
    </location>
</feature>